<feature type="transmembrane region" description="Helical" evidence="1">
    <location>
        <begin position="189"/>
        <end position="209"/>
    </location>
</feature>
<feature type="transmembrane region" description="Helical" evidence="1">
    <location>
        <begin position="359"/>
        <end position="377"/>
    </location>
</feature>
<feature type="transmembrane region" description="Helical" evidence="1">
    <location>
        <begin position="237"/>
        <end position="261"/>
    </location>
</feature>
<keyword evidence="1" id="KW-0812">Transmembrane</keyword>
<keyword evidence="1" id="KW-0472">Membrane</keyword>
<dbReference type="OrthoDB" id="5950997at2759"/>
<proteinExistence type="predicted"/>
<keyword evidence="1" id="KW-1133">Transmembrane helix</keyword>
<evidence type="ECO:0008006" key="4">
    <source>
        <dbReference type="Google" id="ProtNLM"/>
    </source>
</evidence>
<evidence type="ECO:0000256" key="1">
    <source>
        <dbReference type="SAM" id="Phobius"/>
    </source>
</evidence>
<protein>
    <recommendedName>
        <fullName evidence="4">TRP C-terminal domain-containing protein</fullName>
    </recommendedName>
</protein>
<feature type="transmembrane region" description="Helical" evidence="1">
    <location>
        <begin position="389"/>
        <end position="408"/>
    </location>
</feature>
<sequence length="499" mass="53379">MPAAPRVPPRNCRLRQLRLGGRLRAFAGPPVRAVLDWGGSCHLRRSGSGCPSGPAGSRLPPVGRVLSCRAATTGTGNSDADDTATELGMGRCACCALGSGSRGATLRACPVPARRALVAVRGLNFKFDSLRILIVVMQILWGFQHITGLPLPEPFEQLVDKFTFLSDFALLLGCAFRITFSQRLLITTLVPLGISALLAISCVVFETFACDELPETGASYLRTDYSVSCDTAEHARYSIYAAVMVFIHPVGIPALYAALLWSKRRQDCAAASAAAAITFSSSTSDSAMPISSPHHSQLRESVVGNGGSSIRASDALVRASDFLWRPYRDGAFWWELVECVRRLLLTGLLVFIMPGTAGQAAVSTLFAFALLIVFMGARPHRSRGDSANYMLGCLILYFSTISALLLYLDVTGDTDSHSIVGVLLVVLSVLLLGMCVAQTLTAGLVSLYVPTWVEALKPQALKPRVVQVEAPISRRKLSQYNSAGMGASAPVLFVAPVID</sequence>
<dbReference type="AlphaFoldDB" id="A0A836CMM3"/>
<feature type="transmembrane region" description="Helical" evidence="1">
    <location>
        <begin position="420"/>
        <end position="449"/>
    </location>
</feature>
<dbReference type="PANTHER" id="PTHR11319">
    <property type="entry name" value="G PROTEIN-COUPLED RECEPTOR-RELATED"/>
    <property type="match status" value="1"/>
</dbReference>
<reference evidence="2" key="1">
    <citation type="submission" date="2021-02" db="EMBL/GenBank/DDBJ databases">
        <title>First Annotated Genome of the Yellow-green Alga Tribonema minus.</title>
        <authorList>
            <person name="Mahan K.M."/>
        </authorList>
    </citation>
    <scope>NUCLEOTIDE SEQUENCE</scope>
    <source>
        <strain evidence="2">UTEX B ZZ1240</strain>
    </source>
</reference>
<organism evidence="2 3">
    <name type="scientific">Tribonema minus</name>
    <dbReference type="NCBI Taxonomy" id="303371"/>
    <lineage>
        <taxon>Eukaryota</taxon>
        <taxon>Sar</taxon>
        <taxon>Stramenopiles</taxon>
        <taxon>Ochrophyta</taxon>
        <taxon>PX clade</taxon>
        <taxon>Xanthophyceae</taxon>
        <taxon>Tribonematales</taxon>
        <taxon>Tribonemataceae</taxon>
        <taxon>Tribonema</taxon>
    </lineage>
</organism>
<evidence type="ECO:0000313" key="2">
    <source>
        <dbReference type="EMBL" id="KAG5191982.1"/>
    </source>
</evidence>
<feature type="transmembrane region" description="Helical" evidence="1">
    <location>
        <begin position="162"/>
        <end position="180"/>
    </location>
</feature>
<dbReference type="EMBL" id="JAFCMP010000013">
    <property type="protein sequence ID" value="KAG5191982.1"/>
    <property type="molecule type" value="Genomic_DNA"/>
</dbReference>
<accession>A0A836CMM3</accession>
<keyword evidence="3" id="KW-1185">Reference proteome</keyword>
<feature type="transmembrane region" description="Helical" evidence="1">
    <location>
        <begin position="130"/>
        <end position="150"/>
    </location>
</feature>
<gene>
    <name evidence="2" type="ORF">JKP88DRAFT_242829</name>
</gene>
<comment type="caution">
    <text evidence="2">The sequence shown here is derived from an EMBL/GenBank/DDBJ whole genome shotgun (WGS) entry which is preliminary data.</text>
</comment>
<dbReference type="PANTHER" id="PTHR11319:SF35">
    <property type="entry name" value="OUTER MEMBRANE PROTEIN PMPC-RELATED"/>
    <property type="match status" value="1"/>
</dbReference>
<evidence type="ECO:0000313" key="3">
    <source>
        <dbReference type="Proteomes" id="UP000664859"/>
    </source>
</evidence>
<dbReference type="Proteomes" id="UP000664859">
    <property type="component" value="Unassembled WGS sequence"/>
</dbReference>
<name>A0A836CMM3_9STRA</name>